<dbReference type="Gene3D" id="1.10.3720.10">
    <property type="entry name" value="MetI-like"/>
    <property type="match status" value="1"/>
</dbReference>
<dbReference type="PROSITE" id="PS50928">
    <property type="entry name" value="ABC_TM1"/>
    <property type="match status" value="1"/>
</dbReference>
<dbReference type="SUPFAM" id="SSF161098">
    <property type="entry name" value="MetI-like"/>
    <property type="match status" value="1"/>
</dbReference>
<sequence length="293" mass="33090">MANQDLAIKASTDTLFSGSSRQPRRNAGQLVRWLLLFGGGVLMVMPIVFMISTSLKFPFEVYNLNLIPEEPTLENYTYVLEDGRFYRWFVNSLVISVVTTASAVFFDALVGYALCKFRFPGRYLVFIAILSTLMIPTEMLVIPWYLMSKSFGWLDTYWGIMFPGVMTAFGTFLMKQFFETVPDDFLEAARIDGLNEFQIWWQVAMPLVRPALAALAIFVFLGNWTAFIWPLIVTNSADMYTLPVGLSSFGDEVDVAWELIMTGAAISTLPTLLVFLIFQRFIIRGVVMAGLKG</sequence>
<keyword evidence="12" id="KW-0997">Cell inner membrane</keyword>
<evidence type="ECO:0000256" key="7">
    <source>
        <dbReference type="ARBA" id="ARBA00022692"/>
    </source>
</evidence>
<comment type="function">
    <text evidence="10 12">Part of the ABC transporter complex UgpBAEC involved in sn-glycerol-3-phosphate (G3P) import. Probably responsible for the translocation of the substrate across the membrane.</text>
</comment>
<evidence type="ECO:0000313" key="14">
    <source>
        <dbReference type="EMBL" id="UUP16607.1"/>
    </source>
</evidence>
<evidence type="ECO:0000259" key="13">
    <source>
        <dbReference type="PROSITE" id="PS50928"/>
    </source>
</evidence>
<feature type="transmembrane region" description="Helical" evidence="11">
    <location>
        <begin position="88"/>
        <end position="111"/>
    </location>
</feature>
<dbReference type="InterPro" id="IPR000515">
    <property type="entry name" value="MetI-like"/>
</dbReference>
<keyword evidence="7 11" id="KW-0812">Transmembrane</keyword>
<keyword evidence="6 12" id="KW-1003">Cell membrane</keyword>
<dbReference type="EMBL" id="CP030941">
    <property type="protein sequence ID" value="UUP16607.1"/>
    <property type="molecule type" value="Genomic_DNA"/>
</dbReference>
<evidence type="ECO:0000256" key="6">
    <source>
        <dbReference type="ARBA" id="ARBA00022475"/>
    </source>
</evidence>
<evidence type="ECO:0000256" key="2">
    <source>
        <dbReference type="ARBA" id="ARBA00009306"/>
    </source>
</evidence>
<proteinExistence type="inferred from homology"/>
<organism evidence="14 15">
    <name type="scientific">Nitratireductor thuwali</name>
    <dbReference type="NCBI Taxonomy" id="2267699"/>
    <lineage>
        <taxon>Bacteria</taxon>
        <taxon>Pseudomonadati</taxon>
        <taxon>Pseudomonadota</taxon>
        <taxon>Alphaproteobacteria</taxon>
        <taxon>Hyphomicrobiales</taxon>
        <taxon>Phyllobacteriaceae</taxon>
        <taxon>Nitratireductor</taxon>
    </lineage>
</organism>
<evidence type="ECO:0000256" key="11">
    <source>
        <dbReference type="RuleBase" id="RU363032"/>
    </source>
</evidence>
<feature type="transmembrane region" description="Helical" evidence="11">
    <location>
        <begin position="211"/>
        <end position="232"/>
    </location>
</feature>
<comment type="subunit">
    <text evidence="3 12">The complex is composed of two ATP-binding proteins (UgpC), two transmembrane proteins (UgpA and UgpE) and a solute-binding protein (UgpB).</text>
</comment>
<evidence type="ECO:0000256" key="12">
    <source>
        <dbReference type="RuleBase" id="RU363056"/>
    </source>
</evidence>
<evidence type="ECO:0000256" key="1">
    <source>
        <dbReference type="ARBA" id="ARBA00004651"/>
    </source>
</evidence>
<protein>
    <recommendedName>
        <fullName evidence="4 12">sn-glycerol-3-phosphate transport system permease protein UgpE</fullName>
    </recommendedName>
</protein>
<dbReference type="PANTHER" id="PTHR43744:SF8">
    <property type="entry name" value="SN-GLYCEROL-3-PHOSPHATE TRANSPORT SYSTEM PERMEASE PROTEIN UGPE"/>
    <property type="match status" value="1"/>
</dbReference>
<evidence type="ECO:0000256" key="8">
    <source>
        <dbReference type="ARBA" id="ARBA00022989"/>
    </source>
</evidence>
<name>A0ABY5MGS0_9HYPH</name>
<dbReference type="CDD" id="cd06261">
    <property type="entry name" value="TM_PBP2"/>
    <property type="match status" value="1"/>
</dbReference>
<feature type="transmembrane region" description="Helical" evidence="11">
    <location>
        <begin position="255"/>
        <end position="278"/>
    </location>
</feature>
<feature type="transmembrane region" description="Helical" evidence="11">
    <location>
        <begin position="123"/>
        <end position="145"/>
    </location>
</feature>
<dbReference type="RefSeq" id="WP_338529019.1">
    <property type="nucleotide sequence ID" value="NZ_CP030941.1"/>
</dbReference>
<evidence type="ECO:0000313" key="15">
    <source>
        <dbReference type="Proteomes" id="UP001342418"/>
    </source>
</evidence>
<feature type="transmembrane region" description="Helical" evidence="11">
    <location>
        <begin position="157"/>
        <end position="174"/>
    </location>
</feature>
<dbReference type="PANTHER" id="PTHR43744">
    <property type="entry name" value="ABC TRANSPORTER PERMEASE PROTEIN MG189-RELATED-RELATED"/>
    <property type="match status" value="1"/>
</dbReference>
<evidence type="ECO:0000256" key="3">
    <source>
        <dbReference type="ARBA" id="ARBA00011557"/>
    </source>
</evidence>
<dbReference type="Pfam" id="PF00528">
    <property type="entry name" value="BPD_transp_1"/>
    <property type="match status" value="1"/>
</dbReference>
<keyword evidence="8 11" id="KW-1133">Transmembrane helix</keyword>
<gene>
    <name evidence="14" type="primary">araQ_1</name>
    <name evidence="12" type="synonym">ugpE</name>
    <name evidence="14" type="ORF">NTH_01054</name>
</gene>
<reference evidence="14 15" key="1">
    <citation type="submission" date="2018-07" db="EMBL/GenBank/DDBJ databases">
        <title>Genome sequence of Nitratireductor thuwali#1536.</title>
        <authorList>
            <person name="Michoud G."/>
            <person name="Merlino G."/>
            <person name="Sefrji F.O."/>
            <person name="Daffonchio D."/>
        </authorList>
    </citation>
    <scope>NUCLEOTIDE SEQUENCE [LARGE SCALE GENOMIC DNA]</scope>
    <source>
        <strain evidence="15">Nit1536</strain>
    </source>
</reference>
<evidence type="ECO:0000256" key="5">
    <source>
        <dbReference type="ARBA" id="ARBA00022448"/>
    </source>
</evidence>
<comment type="subcellular location">
    <subcellularLocation>
        <location evidence="12">Cell inner membrane</location>
        <topology evidence="12">Multi-pass membrane protein</topology>
    </subcellularLocation>
    <subcellularLocation>
        <location evidence="1 11">Cell membrane</location>
        <topology evidence="1 11">Multi-pass membrane protein</topology>
    </subcellularLocation>
</comment>
<feature type="domain" description="ABC transmembrane type-1" evidence="13">
    <location>
        <begin position="89"/>
        <end position="278"/>
    </location>
</feature>
<accession>A0ABY5MGS0</accession>
<dbReference type="InterPro" id="IPR035906">
    <property type="entry name" value="MetI-like_sf"/>
</dbReference>
<keyword evidence="5 11" id="KW-0813">Transport</keyword>
<comment type="similarity">
    <text evidence="2 11">Belongs to the binding-protein-dependent transport system permease family.</text>
</comment>
<keyword evidence="9 11" id="KW-0472">Membrane</keyword>
<evidence type="ECO:0000256" key="4">
    <source>
        <dbReference type="ARBA" id="ARBA00020515"/>
    </source>
</evidence>
<dbReference type="Proteomes" id="UP001342418">
    <property type="component" value="Chromosome"/>
</dbReference>
<evidence type="ECO:0000256" key="10">
    <source>
        <dbReference type="ARBA" id="ARBA00037054"/>
    </source>
</evidence>
<keyword evidence="15" id="KW-1185">Reference proteome</keyword>
<feature type="transmembrane region" description="Helical" evidence="11">
    <location>
        <begin position="30"/>
        <end position="51"/>
    </location>
</feature>
<evidence type="ECO:0000256" key="9">
    <source>
        <dbReference type="ARBA" id="ARBA00023136"/>
    </source>
</evidence>